<feature type="compositionally biased region" description="Basic and acidic residues" evidence="1">
    <location>
        <begin position="180"/>
        <end position="194"/>
    </location>
</feature>
<dbReference type="AlphaFoldDB" id="A0AAV0UYC7"/>
<comment type="caution">
    <text evidence="3">The sequence shown here is derived from an EMBL/GenBank/DDBJ whole genome shotgun (WGS) entry which is preliminary data.</text>
</comment>
<evidence type="ECO:0000256" key="1">
    <source>
        <dbReference type="SAM" id="MobiDB-lite"/>
    </source>
</evidence>
<feature type="transmembrane region" description="Helical" evidence="2">
    <location>
        <begin position="129"/>
        <end position="151"/>
    </location>
</feature>
<feature type="compositionally biased region" description="Basic and acidic residues" evidence="1">
    <location>
        <begin position="85"/>
        <end position="97"/>
    </location>
</feature>
<keyword evidence="2" id="KW-1133">Transmembrane helix</keyword>
<feature type="compositionally biased region" description="Low complexity" evidence="1">
    <location>
        <begin position="64"/>
        <end position="80"/>
    </location>
</feature>
<feature type="compositionally biased region" description="Low complexity" evidence="1">
    <location>
        <begin position="99"/>
        <end position="111"/>
    </location>
</feature>
<sequence>MPSDTSGFCSSVASCLKDGSVSCDTTTGDCPPCIYALDDTFTCWEKDNSTNTCPFTGVRYDCSDSWSSSPLPRPSPDSTSAASLGDRHTPAPTDEVRLATPSSTPSAVSTDTDAEALSSTSIGGLSVGVVTYGAIGLAALLVLLFLVILCARRRKMRRRREENAAIIGPGTNFSHGSVLTDKRPRGLSKLRDDPYAGSYNNVLDTNKVSYIRPDVNSGGSSEEQHQQRKHSPPVRVKSSVPRGRTNESPRSMDGMLTDSPHSPPVLGGKTSSFKGVSGRSMLPPSSAAGISGFSNVSEYVQQDVSSRCTSTPNVFAEYLRMKEEMQYDDEGTGSVADGLSAVSFSDTISDLDSGKYSFASSHDVSRPPKRRVDVDGRSSVSDSIADSIADSVTDSEYAEQLRARGGSECDSEMSYNDEKYSFSSLDGLDDSQVRVGKREVEI</sequence>
<gene>
    <name evidence="3" type="ORF">HBR001_LOCUS8699</name>
</gene>
<feature type="region of interest" description="Disordered" evidence="1">
    <location>
        <begin position="64"/>
        <end position="112"/>
    </location>
</feature>
<name>A0AAV0UYC7_HYABA</name>
<evidence type="ECO:0000313" key="4">
    <source>
        <dbReference type="Proteomes" id="UP001162031"/>
    </source>
</evidence>
<organism evidence="3 4">
    <name type="scientific">Hyaloperonospora brassicae</name>
    <name type="common">Brassica downy mildew</name>
    <name type="synonym">Peronospora brassicae</name>
    <dbReference type="NCBI Taxonomy" id="162125"/>
    <lineage>
        <taxon>Eukaryota</taxon>
        <taxon>Sar</taxon>
        <taxon>Stramenopiles</taxon>
        <taxon>Oomycota</taxon>
        <taxon>Peronosporomycetes</taxon>
        <taxon>Peronosporales</taxon>
        <taxon>Peronosporaceae</taxon>
        <taxon>Hyaloperonospora</taxon>
    </lineage>
</organism>
<dbReference type="EMBL" id="CANTFL010001453">
    <property type="protein sequence ID" value="CAI5741881.1"/>
    <property type="molecule type" value="Genomic_DNA"/>
</dbReference>
<accession>A0AAV0UYC7</accession>
<feature type="compositionally biased region" description="Basic and acidic residues" evidence="1">
    <location>
        <begin position="363"/>
        <end position="376"/>
    </location>
</feature>
<dbReference type="Proteomes" id="UP001162031">
    <property type="component" value="Unassembled WGS sequence"/>
</dbReference>
<keyword evidence="2" id="KW-0812">Transmembrane</keyword>
<feature type="compositionally biased region" description="Low complexity" evidence="1">
    <location>
        <begin position="377"/>
        <end position="395"/>
    </location>
</feature>
<keyword evidence="4" id="KW-1185">Reference proteome</keyword>
<evidence type="ECO:0000313" key="3">
    <source>
        <dbReference type="EMBL" id="CAI5741881.1"/>
    </source>
</evidence>
<feature type="region of interest" description="Disordered" evidence="1">
    <location>
        <begin position="358"/>
        <end position="415"/>
    </location>
</feature>
<evidence type="ECO:0000256" key="2">
    <source>
        <dbReference type="SAM" id="Phobius"/>
    </source>
</evidence>
<feature type="region of interest" description="Disordered" evidence="1">
    <location>
        <begin position="210"/>
        <end position="278"/>
    </location>
</feature>
<proteinExistence type="predicted"/>
<feature type="region of interest" description="Disordered" evidence="1">
    <location>
        <begin position="167"/>
        <end position="198"/>
    </location>
</feature>
<reference evidence="3" key="1">
    <citation type="submission" date="2022-12" db="EMBL/GenBank/DDBJ databases">
        <authorList>
            <person name="Webb A."/>
        </authorList>
    </citation>
    <scope>NUCLEOTIDE SEQUENCE</scope>
    <source>
        <strain evidence="3">Hp1</strain>
    </source>
</reference>
<protein>
    <submittedName>
        <fullName evidence="3">Uncharacterized protein</fullName>
    </submittedName>
</protein>
<keyword evidence="2" id="KW-0472">Membrane</keyword>